<evidence type="ECO:0000256" key="4">
    <source>
        <dbReference type="ARBA" id="ARBA00023136"/>
    </source>
</evidence>
<dbReference type="GO" id="GO:0016874">
    <property type="term" value="F:ligase activity"/>
    <property type="evidence" value="ECO:0007669"/>
    <property type="project" value="UniProtKB-KW"/>
</dbReference>
<evidence type="ECO:0000313" key="9">
    <source>
        <dbReference type="Proteomes" id="UP000198327"/>
    </source>
</evidence>
<feature type="transmembrane region" description="Helical" evidence="6">
    <location>
        <begin position="240"/>
        <end position="258"/>
    </location>
</feature>
<reference evidence="9" key="1">
    <citation type="submission" date="2017-06" db="EMBL/GenBank/DDBJ databases">
        <authorList>
            <person name="Varghese N."/>
            <person name="Submissions S."/>
        </authorList>
    </citation>
    <scope>NUCLEOTIDE SEQUENCE [LARGE SCALE GENOMIC DNA]</scope>
    <source>
        <strain evidence="9">JCM 23211</strain>
    </source>
</reference>
<feature type="transmembrane region" description="Helical" evidence="6">
    <location>
        <begin position="265"/>
        <end position="284"/>
    </location>
</feature>
<evidence type="ECO:0000256" key="3">
    <source>
        <dbReference type="ARBA" id="ARBA00022989"/>
    </source>
</evidence>
<keyword evidence="3 6" id="KW-1133">Transmembrane helix</keyword>
<evidence type="ECO:0000313" key="8">
    <source>
        <dbReference type="EMBL" id="SNT40555.1"/>
    </source>
</evidence>
<dbReference type="PANTHER" id="PTHR37422:SF13">
    <property type="entry name" value="LIPOPOLYSACCHARIDE BIOSYNTHESIS PROTEIN PA4999-RELATED"/>
    <property type="match status" value="1"/>
</dbReference>
<dbReference type="PANTHER" id="PTHR37422">
    <property type="entry name" value="TEICHURONIC ACID BIOSYNTHESIS PROTEIN TUAE"/>
    <property type="match status" value="1"/>
</dbReference>
<feature type="domain" description="O-antigen ligase-related" evidence="7">
    <location>
        <begin position="223"/>
        <end position="379"/>
    </location>
</feature>
<feature type="region of interest" description="Disordered" evidence="5">
    <location>
        <begin position="1"/>
        <end position="20"/>
    </location>
</feature>
<dbReference type="InterPro" id="IPR051533">
    <property type="entry name" value="WaaL-like"/>
</dbReference>
<dbReference type="EMBL" id="FZOW01000017">
    <property type="protein sequence ID" value="SNT40555.1"/>
    <property type="molecule type" value="Genomic_DNA"/>
</dbReference>
<dbReference type="OrthoDB" id="5025770at2"/>
<sequence>MSSLEVTSVSCKQPVHTEPKGDRLTARERIVWIAVASASLPSIFETEWKLEIPLGSVYLADLLLIVAILQSLAHVRRTPGSAVFYYCAVFAITVGAISEATIPWIVRDSRPFFYMIAGLVIGAFAVQNPRSIRFGVRCLVFVVVATTVLAVISQFSEMNVVGTERGATNAIYYNGEARNLSAKRIQTEPVPLALFLLCCSVAAWVMKFDLSGFLGKTWFRIGLLSAVILTVVAYSRNSVVGLAAAIFLAAIIPAALSRAERLMRLLVLIAAAAVFVGIPIWIGYQFGYFGNVIDSFSARVIAGIAPDVIGTDPSVGWRFTEMNAAAQFVLQHPIGGSGFGGYYRDRVAGEPFRGDQGRLYLHNYYMLLFVKFGVLAGSAVLTAIIASVVRLIRSGSTGLGASNAWSVLACGFFALLVVSSVAPVMFSRSFAVLGGVIVGVGLLSTGVQRRYEAVCKL</sequence>
<dbReference type="Proteomes" id="UP000198327">
    <property type="component" value="Unassembled WGS sequence"/>
</dbReference>
<comment type="subcellular location">
    <subcellularLocation>
        <location evidence="1">Membrane</location>
        <topology evidence="1">Multi-pass membrane protein</topology>
    </subcellularLocation>
</comment>
<feature type="transmembrane region" description="Helical" evidence="6">
    <location>
        <begin position="364"/>
        <end position="392"/>
    </location>
</feature>
<keyword evidence="8" id="KW-0436">Ligase</keyword>
<feature type="transmembrane region" description="Helical" evidence="6">
    <location>
        <begin position="430"/>
        <end position="447"/>
    </location>
</feature>
<name>A0A239MCU4_9NOCA</name>
<evidence type="ECO:0000259" key="7">
    <source>
        <dbReference type="Pfam" id="PF04932"/>
    </source>
</evidence>
<feature type="transmembrane region" description="Helical" evidence="6">
    <location>
        <begin position="111"/>
        <end position="127"/>
    </location>
</feature>
<feature type="transmembrane region" description="Helical" evidence="6">
    <location>
        <begin position="134"/>
        <end position="155"/>
    </location>
</feature>
<evidence type="ECO:0000256" key="1">
    <source>
        <dbReference type="ARBA" id="ARBA00004141"/>
    </source>
</evidence>
<evidence type="ECO:0000256" key="2">
    <source>
        <dbReference type="ARBA" id="ARBA00022692"/>
    </source>
</evidence>
<dbReference type="AlphaFoldDB" id="A0A239MCU4"/>
<feature type="compositionally biased region" description="Polar residues" evidence="5">
    <location>
        <begin position="1"/>
        <end position="11"/>
    </location>
</feature>
<evidence type="ECO:0000256" key="5">
    <source>
        <dbReference type="SAM" id="MobiDB-lite"/>
    </source>
</evidence>
<feature type="transmembrane region" description="Helical" evidence="6">
    <location>
        <begin position="189"/>
        <end position="206"/>
    </location>
</feature>
<proteinExistence type="predicted"/>
<dbReference type="Pfam" id="PF04932">
    <property type="entry name" value="Wzy_C"/>
    <property type="match status" value="1"/>
</dbReference>
<feature type="transmembrane region" description="Helical" evidence="6">
    <location>
        <begin position="52"/>
        <end position="72"/>
    </location>
</feature>
<dbReference type="InterPro" id="IPR007016">
    <property type="entry name" value="O-antigen_ligase-rel_domated"/>
</dbReference>
<feature type="transmembrane region" description="Helical" evidence="6">
    <location>
        <begin position="84"/>
        <end position="105"/>
    </location>
</feature>
<accession>A0A239MCU4</accession>
<protein>
    <submittedName>
        <fullName evidence="8">O-Antigen ligase</fullName>
    </submittedName>
</protein>
<evidence type="ECO:0000256" key="6">
    <source>
        <dbReference type="SAM" id="Phobius"/>
    </source>
</evidence>
<keyword evidence="9" id="KW-1185">Reference proteome</keyword>
<feature type="transmembrane region" description="Helical" evidence="6">
    <location>
        <begin position="218"/>
        <end position="234"/>
    </location>
</feature>
<keyword evidence="2 6" id="KW-0812">Transmembrane</keyword>
<dbReference type="GO" id="GO:0016020">
    <property type="term" value="C:membrane"/>
    <property type="evidence" value="ECO:0007669"/>
    <property type="project" value="UniProtKB-SubCell"/>
</dbReference>
<keyword evidence="4 6" id="KW-0472">Membrane</keyword>
<gene>
    <name evidence="8" type="ORF">SAMN05421642_11777</name>
</gene>
<organism evidence="8 9">
    <name type="scientific">Rhodococcoides kyotonense</name>
    <dbReference type="NCBI Taxonomy" id="398843"/>
    <lineage>
        <taxon>Bacteria</taxon>
        <taxon>Bacillati</taxon>
        <taxon>Actinomycetota</taxon>
        <taxon>Actinomycetes</taxon>
        <taxon>Mycobacteriales</taxon>
        <taxon>Nocardiaceae</taxon>
        <taxon>Rhodococcoides</taxon>
    </lineage>
</organism>
<feature type="transmembrane region" description="Helical" evidence="6">
    <location>
        <begin position="404"/>
        <end position="424"/>
    </location>
</feature>